<dbReference type="SUPFAM" id="SSF160719">
    <property type="entry name" value="gpW/gp25-like"/>
    <property type="match status" value="1"/>
</dbReference>
<feature type="non-terminal residue" evidence="2">
    <location>
        <position position="1"/>
    </location>
</feature>
<name>A0A2W4T3X5_9GAMM</name>
<dbReference type="Proteomes" id="UP000249396">
    <property type="component" value="Unassembled WGS sequence"/>
</dbReference>
<dbReference type="Gene3D" id="3.10.450.40">
    <property type="match status" value="1"/>
</dbReference>
<sequence>SFLGKGWHFPPSFTDNGRDVWRVAGEEDIRQSLQIVLATKPGERVMLESFGCDLNQFVFEEIDRSLMTHLAGIVEDALLYYEPRIVVENVEVEASGAVDGVLLIHVAYRVPATNSRYNWVFPFYQQEGANSGGKPYE</sequence>
<evidence type="ECO:0000313" key="3">
    <source>
        <dbReference type="Proteomes" id="UP000249396"/>
    </source>
</evidence>
<dbReference type="AlphaFoldDB" id="A0A2W4T3X5"/>
<dbReference type="Pfam" id="PF04965">
    <property type="entry name" value="GPW_gp25"/>
    <property type="match status" value="1"/>
</dbReference>
<organism evidence="2 3">
    <name type="scientific">Candidatus Methylumidiphilus alinenensis</name>
    <dbReference type="NCBI Taxonomy" id="2202197"/>
    <lineage>
        <taxon>Bacteria</taxon>
        <taxon>Pseudomonadati</taxon>
        <taxon>Pseudomonadota</taxon>
        <taxon>Gammaproteobacteria</taxon>
        <taxon>Methylococcales</taxon>
        <taxon>Candidatus Methylumidiphilus</taxon>
    </lineage>
</organism>
<evidence type="ECO:0000259" key="1">
    <source>
        <dbReference type="Pfam" id="PF04965"/>
    </source>
</evidence>
<feature type="domain" description="IraD/Gp25-like" evidence="1">
    <location>
        <begin position="25"/>
        <end position="114"/>
    </location>
</feature>
<protein>
    <recommendedName>
        <fullName evidence="1">IraD/Gp25-like domain-containing protein</fullName>
    </recommendedName>
</protein>
<comment type="caution">
    <text evidence="2">The sequence shown here is derived from an EMBL/GenBank/DDBJ whole genome shotgun (WGS) entry which is preliminary data.</text>
</comment>
<dbReference type="EMBL" id="QJPH01000236">
    <property type="protein sequence ID" value="PZN82080.1"/>
    <property type="molecule type" value="Genomic_DNA"/>
</dbReference>
<dbReference type="InterPro" id="IPR007048">
    <property type="entry name" value="IraD/Gp25-like"/>
</dbReference>
<evidence type="ECO:0000313" key="2">
    <source>
        <dbReference type="EMBL" id="PZN82080.1"/>
    </source>
</evidence>
<accession>A0A2W4T3X5</accession>
<gene>
    <name evidence="2" type="ORF">DM484_07045</name>
</gene>
<proteinExistence type="predicted"/>
<reference evidence="2 3" key="1">
    <citation type="journal article" date="2018" name="Aquat. Microb. Ecol.">
        <title>Gammaproteobacterial methanotrophs dominate.</title>
        <authorList>
            <person name="Rissanen A.J."/>
            <person name="Saarenheimo J."/>
            <person name="Tiirola M."/>
            <person name="Peura S."/>
            <person name="Aalto S.L."/>
            <person name="Karvinen A."/>
            <person name="Nykanen H."/>
        </authorList>
    </citation>
    <scope>NUCLEOTIDE SEQUENCE [LARGE SCALE GENOMIC DNA]</scope>
    <source>
        <strain evidence="2">AMbin10</strain>
    </source>
</reference>